<feature type="transmembrane region" description="Helical" evidence="1">
    <location>
        <begin position="66"/>
        <end position="91"/>
    </location>
</feature>
<evidence type="ECO:0000256" key="1">
    <source>
        <dbReference type="SAM" id="Phobius"/>
    </source>
</evidence>
<keyword evidence="1" id="KW-0812">Transmembrane</keyword>
<dbReference type="EMBL" id="FOYL01000006">
    <property type="protein sequence ID" value="SFR23119.1"/>
    <property type="molecule type" value="Genomic_DNA"/>
</dbReference>
<feature type="transmembrane region" description="Helical" evidence="1">
    <location>
        <begin position="15"/>
        <end position="34"/>
    </location>
</feature>
<evidence type="ECO:0000313" key="2">
    <source>
        <dbReference type="EMBL" id="SFR23119.1"/>
    </source>
</evidence>
<dbReference type="AlphaFoldDB" id="A0A1I6EZL9"/>
<feature type="transmembrane region" description="Helical" evidence="1">
    <location>
        <begin position="40"/>
        <end position="59"/>
    </location>
</feature>
<keyword evidence="1" id="KW-1133">Transmembrane helix</keyword>
<name>A0A1I6EZL9_9PSEU</name>
<proteinExistence type="predicted"/>
<keyword evidence="1" id="KW-0472">Membrane</keyword>
<evidence type="ECO:0000313" key="3">
    <source>
        <dbReference type="Proteomes" id="UP000198583"/>
    </source>
</evidence>
<dbReference type="Proteomes" id="UP000198583">
    <property type="component" value="Unassembled WGS sequence"/>
</dbReference>
<reference evidence="3" key="1">
    <citation type="submission" date="2016-10" db="EMBL/GenBank/DDBJ databases">
        <authorList>
            <person name="Varghese N."/>
            <person name="Submissions S."/>
        </authorList>
    </citation>
    <scope>NUCLEOTIDE SEQUENCE [LARGE SCALE GENOMIC DNA]</scope>
    <source>
        <strain evidence="3">DSM 44232</strain>
    </source>
</reference>
<accession>A0A1I6EZL9</accession>
<protein>
    <submittedName>
        <fullName evidence="2">Uncharacterized protein</fullName>
    </submittedName>
</protein>
<organism evidence="2 3">
    <name type="scientific">Lentzea waywayandensis</name>
    <dbReference type="NCBI Taxonomy" id="84724"/>
    <lineage>
        <taxon>Bacteria</taxon>
        <taxon>Bacillati</taxon>
        <taxon>Actinomycetota</taxon>
        <taxon>Actinomycetes</taxon>
        <taxon>Pseudonocardiales</taxon>
        <taxon>Pseudonocardiaceae</taxon>
        <taxon>Lentzea</taxon>
    </lineage>
</organism>
<sequence length="136" mass="14248">MDARLNNQAVDKTRLGIGLVVGVLVMQTVASLVWSADATLTGIALAFNAVAAVSTVLFVRRGGQAAWVVAGWCAGFFGWHVLGLGELAGWWTTGLDAAFLVGAGYQVSVVYQAVMATAAGFAVHLLLPRQRQVSET</sequence>
<feature type="transmembrane region" description="Helical" evidence="1">
    <location>
        <begin position="103"/>
        <end position="127"/>
    </location>
</feature>
<gene>
    <name evidence="2" type="ORF">SAMN04488564_106482</name>
</gene>
<keyword evidence="3" id="KW-1185">Reference proteome</keyword>